<keyword evidence="2" id="KW-0560">Oxidoreductase</keyword>
<dbReference type="GO" id="GO:0016020">
    <property type="term" value="C:membrane"/>
    <property type="evidence" value="ECO:0007669"/>
    <property type="project" value="TreeGrafter"/>
</dbReference>
<keyword evidence="5" id="KW-1185">Reference proteome</keyword>
<dbReference type="Gene3D" id="3.40.50.720">
    <property type="entry name" value="NAD(P)-binding Rossmann-like Domain"/>
    <property type="match status" value="1"/>
</dbReference>
<dbReference type="SUPFAM" id="SSF51735">
    <property type="entry name" value="NAD(P)-binding Rossmann-fold domains"/>
    <property type="match status" value="1"/>
</dbReference>
<dbReference type="RefSeq" id="WP_124210428.1">
    <property type="nucleotide sequence ID" value="NZ_CP016615.1"/>
</dbReference>
<gene>
    <name evidence="4" type="ORF">EDC46_0235</name>
</gene>
<dbReference type="EMBL" id="RKQP01000001">
    <property type="protein sequence ID" value="RPE85850.1"/>
    <property type="molecule type" value="Genomic_DNA"/>
</dbReference>
<dbReference type="GO" id="GO:0016491">
    <property type="term" value="F:oxidoreductase activity"/>
    <property type="evidence" value="ECO:0007669"/>
    <property type="project" value="UniProtKB-KW"/>
</dbReference>
<dbReference type="Pfam" id="PF00106">
    <property type="entry name" value="adh_short"/>
    <property type="match status" value="1"/>
</dbReference>
<accession>A0A3N4WIV2</accession>
<evidence type="ECO:0000313" key="4">
    <source>
        <dbReference type="EMBL" id="RPE85850.1"/>
    </source>
</evidence>
<comment type="caution">
    <text evidence="4">The sequence shown here is derived from an EMBL/GenBank/DDBJ whole genome shotgun (WGS) entry which is preliminary data.</text>
</comment>
<evidence type="ECO:0000256" key="1">
    <source>
        <dbReference type="ARBA" id="ARBA00006484"/>
    </source>
</evidence>
<dbReference type="AlphaFoldDB" id="A0A3N4WIV2"/>
<dbReference type="PIRSF" id="PIRSF000126">
    <property type="entry name" value="11-beta-HSD1"/>
    <property type="match status" value="1"/>
</dbReference>
<name>A0A3N4WIV2_9PAST</name>
<evidence type="ECO:0000256" key="3">
    <source>
        <dbReference type="RuleBase" id="RU000363"/>
    </source>
</evidence>
<organism evidence="4 5">
    <name type="scientific">Vespertiliibacter pulmonis</name>
    <dbReference type="NCBI Taxonomy" id="1443036"/>
    <lineage>
        <taxon>Bacteria</taxon>
        <taxon>Pseudomonadati</taxon>
        <taxon>Pseudomonadota</taxon>
        <taxon>Gammaproteobacteria</taxon>
        <taxon>Pasteurellales</taxon>
        <taxon>Pasteurellaceae</taxon>
        <taxon>Vespertiliibacter</taxon>
    </lineage>
</organism>
<dbReference type="OrthoDB" id="9810734at2"/>
<dbReference type="PRINTS" id="PR00081">
    <property type="entry name" value="GDHRDH"/>
</dbReference>
<dbReference type="InterPro" id="IPR002347">
    <property type="entry name" value="SDR_fam"/>
</dbReference>
<sequence>MKKYTLITGASSGIGYALAKKYAEQGEYLILVARRKHRLEQFQKEYTNVEIIELDLASPENAQALFAITEQQGWFVFRLINNAGVGVFGKFSDTDLATNIAMVNLNIQAVMILTKCYLQPMKKYNQGEILNVSSVAGFMPGPLMAVYYATKAFVTSFSQALRYELKESNIKISVLAPGTTATEFEKTANLQNSKLFDRLNVQSAEEVAKIAVQQCGKAVIIPNWLNKILVLGRRFIPDFLLLKIVAEIQKRK</sequence>
<proteinExistence type="inferred from homology"/>
<dbReference type="PANTHER" id="PTHR44196:SF2">
    <property type="entry name" value="SHORT-CHAIN DEHYDROGENASE-RELATED"/>
    <property type="match status" value="1"/>
</dbReference>
<dbReference type="InterPro" id="IPR036291">
    <property type="entry name" value="NAD(P)-bd_dom_sf"/>
</dbReference>
<dbReference type="PRINTS" id="PR00080">
    <property type="entry name" value="SDRFAMILY"/>
</dbReference>
<evidence type="ECO:0000256" key="2">
    <source>
        <dbReference type="ARBA" id="ARBA00023002"/>
    </source>
</evidence>
<dbReference type="Proteomes" id="UP000281691">
    <property type="component" value="Unassembled WGS sequence"/>
</dbReference>
<evidence type="ECO:0000313" key="5">
    <source>
        <dbReference type="Proteomes" id="UP000281691"/>
    </source>
</evidence>
<evidence type="ECO:0008006" key="6">
    <source>
        <dbReference type="Google" id="ProtNLM"/>
    </source>
</evidence>
<dbReference type="PANTHER" id="PTHR44196">
    <property type="entry name" value="DEHYDROGENASE/REDUCTASE SDR FAMILY MEMBER 7B"/>
    <property type="match status" value="1"/>
</dbReference>
<comment type="similarity">
    <text evidence="1 3">Belongs to the short-chain dehydrogenases/reductases (SDR) family.</text>
</comment>
<protein>
    <recommendedName>
        <fullName evidence="6">Short-subunit dehydrogenase</fullName>
    </recommendedName>
</protein>
<dbReference type="CDD" id="cd05233">
    <property type="entry name" value="SDR_c"/>
    <property type="match status" value="1"/>
</dbReference>
<reference evidence="4 5" key="1">
    <citation type="submission" date="2018-11" db="EMBL/GenBank/DDBJ databases">
        <title>Genomic Encyclopedia of Type Strains, Phase IV (KMG-IV): sequencing the most valuable type-strain genomes for metagenomic binning, comparative biology and taxonomic classification.</title>
        <authorList>
            <person name="Goeker M."/>
        </authorList>
    </citation>
    <scope>NUCLEOTIDE SEQUENCE [LARGE SCALE GENOMIC DNA]</scope>
    <source>
        <strain evidence="4 5">DSM 27238</strain>
    </source>
</reference>